<keyword evidence="1 4" id="KW-0349">Heme</keyword>
<dbReference type="InterPro" id="IPR036909">
    <property type="entry name" value="Cyt_c-like_dom_sf"/>
</dbReference>
<feature type="signal peptide" evidence="5">
    <location>
        <begin position="1"/>
        <end position="26"/>
    </location>
</feature>
<dbReference type="STRING" id="392484.LP43_1304"/>
<proteinExistence type="predicted"/>
<evidence type="ECO:0000259" key="6">
    <source>
        <dbReference type="PROSITE" id="PS51007"/>
    </source>
</evidence>
<organism evidence="7 8">
    <name type="scientific">Methylophaga thiooxydans</name>
    <dbReference type="NCBI Taxonomy" id="392484"/>
    <lineage>
        <taxon>Bacteria</taxon>
        <taxon>Pseudomonadati</taxon>
        <taxon>Pseudomonadota</taxon>
        <taxon>Gammaproteobacteria</taxon>
        <taxon>Thiotrichales</taxon>
        <taxon>Piscirickettsiaceae</taxon>
        <taxon>Methylophaga</taxon>
    </lineage>
</organism>
<reference evidence="7 8" key="1">
    <citation type="submission" date="2014-09" db="EMBL/GenBank/DDBJ databases">
        <authorList>
            <person name="Grob C."/>
            <person name="Taubert M."/>
            <person name="Howat A.M."/>
            <person name="Burns O.J."/>
            <person name="Dixon J.L."/>
            <person name="Chen Y."/>
            <person name="Murrell J.C."/>
        </authorList>
    </citation>
    <scope>NUCLEOTIDE SEQUENCE [LARGE SCALE GENOMIC DNA]</scope>
    <source>
        <strain evidence="7">L4</strain>
    </source>
</reference>
<accession>A0A0A0BGM2</accession>
<protein>
    <recommendedName>
        <fullName evidence="6">Cytochrome c domain-containing protein</fullName>
    </recommendedName>
</protein>
<dbReference type="GO" id="GO:0009055">
    <property type="term" value="F:electron transfer activity"/>
    <property type="evidence" value="ECO:0007669"/>
    <property type="project" value="InterPro"/>
</dbReference>
<keyword evidence="3 4" id="KW-0408">Iron</keyword>
<dbReference type="RefSeq" id="WP_036313400.1">
    <property type="nucleotide sequence ID" value="NZ_JRQD01000003.1"/>
</dbReference>
<evidence type="ECO:0000256" key="5">
    <source>
        <dbReference type="SAM" id="SignalP"/>
    </source>
</evidence>
<dbReference type="GO" id="GO:0046872">
    <property type="term" value="F:metal ion binding"/>
    <property type="evidence" value="ECO:0007669"/>
    <property type="project" value="UniProtKB-KW"/>
</dbReference>
<comment type="caution">
    <text evidence="7">The sequence shown here is derived from an EMBL/GenBank/DDBJ whole genome shotgun (WGS) entry which is preliminary data.</text>
</comment>
<keyword evidence="2 4" id="KW-0479">Metal-binding</keyword>
<dbReference type="EMBL" id="JRQD01000003">
    <property type="protein sequence ID" value="KGM06812.1"/>
    <property type="molecule type" value="Genomic_DNA"/>
</dbReference>
<keyword evidence="5" id="KW-0732">Signal</keyword>
<evidence type="ECO:0000256" key="2">
    <source>
        <dbReference type="ARBA" id="ARBA00022723"/>
    </source>
</evidence>
<dbReference type="AlphaFoldDB" id="A0A0A0BGM2"/>
<feature type="chain" id="PRO_5001967186" description="Cytochrome c domain-containing protein" evidence="5">
    <location>
        <begin position="27"/>
        <end position="134"/>
    </location>
</feature>
<feature type="domain" description="Cytochrome c" evidence="6">
    <location>
        <begin position="41"/>
        <end position="121"/>
    </location>
</feature>
<name>A0A0A0BGM2_9GAMM</name>
<sequence length="134" mass="14641">MKLNRITSTSLLLLAAGLMTSLPTLSQERPYIIKNGNQLDADSYNGFKLYRNWCARCHGTYGQGLAGPDLAKSLNNITRDEFMKTVAQGKAGSIGSMPAWQSNAAVMQGREQIYSYLKARANGDLGPIKPELSK</sequence>
<gene>
    <name evidence="7" type="ORF">LP43_1304</name>
</gene>
<evidence type="ECO:0000313" key="8">
    <source>
        <dbReference type="Proteomes" id="UP000029999"/>
    </source>
</evidence>
<dbReference type="Gene3D" id="1.10.760.10">
    <property type="entry name" value="Cytochrome c-like domain"/>
    <property type="match status" value="1"/>
</dbReference>
<dbReference type="SUPFAM" id="SSF46626">
    <property type="entry name" value="Cytochrome c"/>
    <property type="match status" value="1"/>
</dbReference>
<dbReference type="PROSITE" id="PS51007">
    <property type="entry name" value="CYTC"/>
    <property type="match status" value="1"/>
</dbReference>
<evidence type="ECO:0000256" key="1">
    <source>
        <dbReference type="ARBA" id="ARBA00022617"/>
    </source>
</evidence>
<dbReference type="Proteomes" id="UP000029999">
    <property type="component" value="Unassembled WGS sequence"/>
</dbReference>
<dbReference type="GO" id="GO:0020037">
    <property type="term" value="F:heme binding"/>
    <property type="evidence" value="ECO:0007669"/>
    <property type="project" value="InterPro"/>
</dbReference>
<evidence type="ECO:0000313" key="7">
    <source>
        <dbReference type="EMBL" id="KGM06812.1"/>
    </source>
</evidence>
<dbReference type="InterPro" id="IPR009056">
    <property type="entry name" value="Cyt_c-like_dom"/>
</dbReference>
<evidence type="ECO:0000256" key="4">
    <source>
        <dbReference type="PROSITE-ProRule" id="PRU00433"/>
    </source>
</evidence>
<dbReference type="Pfam" id="PF13442">
    <property type="entry name" value="Cytochrome_CBB3"/>
    <property type="match status" value="1"/>
</dbReference>
<evidence type="ECO:0000256" key="3">
    <source>
        <dbReference type="ARBA" id="ARBA00023004"/>
    </source>
</evidence>